<dbReference type="AlphaFoldDB" id="A0A815E4X7"/>
<keyword evidence="3" id="KW-1185">Reference proteome</keyword>
<accession>A0A815E4X7</accession>
<dbReference type="Proteomes" id="UP000681722">
    <property type="component" value="Unassembled WGS sequence"/>
</dbReference>
<comment type="caution">
    <text evidence="1">The sequence shown here is derived from an EMBL/GenBank/DDBJ whole genome shotgun (WGS) entry which is preliminary data.</text>
</comment>
<dbReference type="EMBL" id="CAJOBC010040294">
    <property type="protein sequence ID" value="CAF4140698.1"/>
    <property type="molecule type" value="Genomic_DNA"/>
</dbReference>
<sequence>MTRYQTLQYNQTKCRISIRIIDDVECILLEDIHKAISTRIIALIRSNNDAITCERDPKGKELDPPRFKAYSDEVLDCYISDTDIATNYKIHKKLDLMIDNQDEILS</sequence>
<dbReference type="Proteomes" id="UP000663829">
    <property type="component" value="Unassembled WGS sequence"/>
</dbReference>
<name>A0A815E4X7_9BILA</name>
<reference evidence="1" key="1">
    <citation type="submission" date="2021-02" db="EMBL/GenBank/DDBJ databases">
        <authorList>
            <person name="Nowell W R."/>
        </authorList>
    </citation>
    <scope>NUCLEOTIDE SEQUENCE</scope>
</reference>
<evidence type="ECO:0000313" key="2">
    <source>
        <dbReference type="EMBL" id="CAF4140698.1"/>
    </source>
</evidence>
<organism evidence="1 3">
    <name type="scientific">Didymodactylos carnosus</name>
    <dbReference type="NCBI Taxonomy" id="1234261"/>
    <lineage>
        <taxon>Eukaryota</taxon>
        <taxon>Metazoa</taxon>
        <taxon>Spiralia</taxon>
        <taxon>Gnathifera</taxon>
        <taxon>Rotifera</taxon>
        <taxon>Eurotatoria</taxon>
        <taxon>Bdelloidea</taxon>
        <taxon>Philodinida</taxon>
        <taxon>Philodinidae</taxon>
        <taxon>Didymodactylos</taxon>
    </lineage>
</organism>
<evidence type="ECO:0000313" key="1">
    <source>
        <dbReference type="EMBL" id="CAF1306803.1"/>
    </source>
</evidence>
<dbReference type="OrthoDB" id="10007455at2759"/>
<dbReference type="EMBL" id="CAJNOQ010012736">
    <property type="protein sequence ID" value="CAF1306803.1"/>
    <property type="molecule type" value="Genomic_DNA"/>
</dbReference>
<evidence type="ECO:0000313" key="3">
    <source>
        <dbReference type="Proteomes" id="UP000663829"/>
    </source>
</evidence>
<protein>
    <submittedName>
        <fullName evidence="1">Uncharacterized protein</fullName>
    </submittedName>
</protein>
<gene>
    <name evidence="1" type="ORF">GPM918_LOCUS28796</name>
    <name evidence="2" type="ORF">SRO942_LOCUS29322</name>
</gene>
<proteinExistence type="predicted"/>